<sequence>MRTKKITTFDMEVALMIYNEEQKTLTSIPREANKNKINKISEGLSTFT</sequence>
<dbReference type="AlphaFoldDB" id="A0A9P0EHD2"/>
<reference evidence="1" key="1">
    <citation type="submission" date="2022-01" db="EMBL/GenBank/DDBJ databases">
        <authorList>
            <person name="King R."/>
        </authorList>
    </citation>
    <scope>NUCLEOTIDE SEQUENCE</scope>
</reference>
<protein>
    <submittedName>
        <fullName evidence="1">Uncharacterized protein</fullName>
    </submittedName>
</protein>
<evidence type="ECO:0000313" key="2">
    <source>
        <dbReference type="Proteomes" id="UP001152798"/>
    </source>
</evidence>
<accession>A0A9P0EHD2</accession>
<proteinExistence type="predicted"/>
<evidence type="ECO:0000313" key="1">
    <source>
        <dbReference type="EMBL" id="CAH1395367.1"/>
    </source>
</evidence>
<gene>
    <name evidence="1" type="ORF">NEZAVI_LOCUS5662</name>
</gene>
<organism evidence="1 2">
    <name type="scientific">Nezara viridula</name>
    <name type="common">Southern green stink bug</name>
    <name type="synonym">Cimex viridulus</name>
    <dbReference type="NCBI Taxonomy" id="85310"/>
    <lineage>
        <taxon>Eukaryota</taxon>
        <taxon>Metazoa</taxon>
        <taxon>Ecdysozoa</taxon>
        <taxon>Arthropoda</taxon>
        <taxon>Hexapoda</taxon>
        <taxon>Insecta</taxon>
        <taxon>Pterygota</taxon>
        <taxon>Neoptera</taxon>
        <taxon>Paraneoptera</taxon>
        <taxon>Hemiptera</taxon>
        <taxon>Heteroptera</taxon>
        <taxon>Panheteroptera</taxon>
        <taxon>Pentatomomorpha</taxon>
        <taxon>Pentatomoidea</taxon>
        <taxon>Pentatomidae</taxon>
        <taxon>Pentatominae</taxon>
        <taxon>Nezara</taxon>
    </lineage>
</organism>
<dbReference type="EMBL" id="OV725079">
    <property type="protein sequence ID" value="CAH1395367.1"/>
    <property type="molecule type" value="Genomic_DNA"/>
</dbReference>
<name>A0A9P0EHD2_NEZVI</name>
<dbReference type="Proteomes" id="UP001152798">
    <property type="component" value="Chromosome 3"/>
</dbReference>
<keyword evidence="2" id="KW-1185">Reference proteome</keyword>